<accession>A0A7Y9DI00</accession>
<protein>
    <submittedName>
        <fullName evidence="2">(1-&gt;4)-alpha-D-glucan 1-alpha-D-glucosylmutase</fullName>
        <ecNumber evidence="2">5.4.99.15</ecNumber>
    </submittedName>
</protein>
<evidence type="ECO:0000313" key="3">
    <source>
        <dbReference type="Proteomes" id="UP000521922"/>
    </source>
</evidence>
<reference evidence="2 3" key="1">
    <citation type="submission" date="2020-07" db="EMBL/GenBank/DDBJ databases">
        <title>Sequencing the genomes of 1000 actinobacteria strains.</title>
        <authorList>
            <person name="Klenk H.-P."/>
        </authorList>
    </citation>
    <scope>NUCLEOTIDE SEQUENCE [LARGE SCALE GENOMIC DNA]</scope>
    <source>
        <strain evidence="2 3">DSM 7487</strain>
    </source>
</reference>
<keyword evidence="2" id="KW-0413">Isomerase</keyword>
<dbReference type="Pfam" id="PF00128">
    <property type="entry name" value="Alpha-amylase"/>
    <property type="match status" value="1"/>
</dbReference>
<dbReference type="GO" id="GO:0047470">
    <property type="term" value="F:(1,4)-alpha-D-glucan 1-alpha-D-glucosylmutase activity"/>
    <property type="evidence" value="ECO:0007669"/>
    <property type="project" value="UniProtKB-EC"/>
</dbReference>
<dbReference type="CDD" id="cd11336">
    <property type="entry name" value="AmyAc_MTSase"/>
    <property type="match status" value="1"/>
</dbReference>
<dbReference type="Gene3D" id="3.20.20.80">
    <property type="entry name" value="Glycosidases"/>
    <property type="match status" value="1"/>
</dbReference>
<dbReference type="Gene3D" id="3.30.1590.10">
    <property type="entry name" value="Maltooligosyl trehalose synthase, domain 2"/>
    <property type="match status" value="1"/>
</dbReference>
<keyword evidence="3" id="KW-1185">Reference proteome</keyword>
<comment type="caution">
    <text evidence="2">The sequence shown here is derived from an EMBL/GenBank/DDBJ whole genome shotgun (WGS) entry which is preliminary data.</text>
</comment>
<dbReference type="GO" id="GO:0030980">
    <property type="term" value="P:alpha-glucan catabolic process"/>
    <property type="evidence" value="ECO:0007669"/>
    <property type="project" value="TreeGrafter"/>
</dbReference>
<gene>
    <name evidence="2" type="ORF">BJ968_000415</name>
</gene>
<dbReference type="SMART" id="SM00642">
    <property type="entry name" value="Aamy"/>
    <property type="match status" value="1"/>
</dbReference>
<name>A0A7Y9DI00_9ACTN</name>
<dbReference type="EC" id="5.4.99.15" evidence="2"/>
<dbReference type="InterPro" id="IPR006047">
    <property type="entry name" value="GH13_cat_dom"/>
</dbReference>
<dbReference type="PANTHER" id="PTHR10357:SF216">
    <property type="entry name" value="MALTOOLIGOSYL TREHALOSE SYNTHASE-RELATED"/>
    <property type="match status" value="1"/>
</dbReference>
<dbReference type="NCBIfam" id="TIGR02401">
    <property type="entry name" value="trehalose_TreY"/>
    <property type="match status" value="1"/>
</dbReference>
<proteinExistence type="predicted"/>
<evidence type="ECO:0000313" key="2">
    <source>
        <dbReference type="EMBL" id="NYD20875.1"/>
    </source>
</evidence>
<feature type="domain" description="Glycosyl hydrolase family 13 catalytic" evidence="1">
    <location>
        <begin position="7"/>
        <end position="690"/>
    </location>
</feature>
<dbReference type="PANTHER" id="PTHR10357">
    <property type="entry name" value="ALPHA-AMYLASE FAMILY MEMBER"/>
    <property type="match status" value="1"/>
</dbReference>
<dbReference type="EMBL" id="JACCBB010000001">
    <property type="protein sequence ID" value="NYD20875.1"/>
    <property type="molecule type" value="Genomic_DNA"/>
</dbReference>
<dbReference type="Gene3D" id="1.10.10.470">
    <property type="entry name" value="Maltooligosyl trehalose synthase, domain 4"/>
    <property type="match status" value="1"/>
</dbReference>
<dbReference type="Proteomes" id="UP000521922">
    <property type="component" value="Unassembled WGS sequence"/>
</dbReference>
<dbReference type="Gene3D" id="1.10.150.200">
    <property type="entry name" value="Maltooligosyl trehalose synthase, domain 3"/>
    <property type="match status" value="1"/>
</dbReference>
<dbReference type="SUPFAM" id="SSF51445">
    <property type="entry name" value="(Trans)glycosidases"/>
    <property type="match status" value="1"/>
</dbReference>
<dbReference type="AlphaFoldDB" id="A0A7Y9DI00"/>
<dbReference type="InterPro" id="IPR012767">
    <property type="entry name" value="Trehalose_TreY"/>
</dbReference>
<evidence type="ECO:0000259" key="1">
    <source>
        <dbReference type="SMART" id="SM00642"/>
    </source>
</evidence>
<organism evidence="2 3">
    <name type="scientific">Kineococcus aurantiacus</name>
    <dbReference type="NCBI Taxonomy" id="37633"/>
    <lineage>
        <taxon>Bacteria</taxon>
        <taxon>Bacillati</taxon>
        <taxon>Actinomycetota</taxon>
        <taxon>Actinomycetes</taxon>
        <taxon>Kineosporiales</taxon>
        <taxon>Kineosporiaceae</taxon>
        <taxon>Kineococcus</taxon>
    </lineage>
</organism>
<dbReference type="InterPro" id="IPR017853">
    <property type="entry name" value="GH"/>
</dbReference>
<dbReference type="GO" id="GO:0005992">
    <property type="term" value="P:trehalose biosynthetic process"/>
    <property type="evidence" value="ECO:0007669"/>
    <property type="project" value="TreeGrafter"/>
</dbReference>
<sequence>MSTYRLQIQPAFTFDDAAARARYLSVLGVSHAYLSPVLAPAKGSQHGYDVVDHSRLNPEAGGREAFDRLSRELREHGLGAVADVVPNHVAVPTPASDNAQLWSVLREGPNSPFASWFDVDWSVPDRAILMAVLGQRIGQVLAAGELSLDTSGDEPVLRYYDHVFPVRPGTEALPLQELVDRQWYRLAHWRVADEELNYRRFFDVDTLAAIRVEDPAVFDASHALLLELVRSGDLQGLRIDHPDGLADPRGYLDRLAAATRGTGEDGSSAWVVAEKILEGDELLPRDWACAGTTGYDALQRIGGVFLDPAGAEPLSTLYADLTGQTRPFAAIVEEAKREVVEHGLYAEVHRLVELLAGICHDDVNLRDHTRRGLHEAVVELLVAIEQYRAYVVPGEPAPPEAVAVLEHAADTARTRLPAERHDTLAVVVDLALGRAARQDPRAAEFVVRFQQTCGPVMAKGIEDTSFYRWFRLSSLNEVGGEPTRFGISPEEFHAYAARCARDWPATMTTLSTHDTKRSEDVRARLSVLSEFTEEWAAAVASWRELAGEHRAAELDARTEVLIWQTLFGTWRASGPITAERLLGYLQKATREAKDHTTWTAPDEAYEAAVERFATGVLGDRAVLDAVGEFVELTAAAARVAVLGQKFVQLAMPGVPDVYQGTELVDLSLVDPDNRRPVDYAGRQERLAALDADGAPRDLDDEKLLVVSRTLRARRDDPSWSVGGEYSPVPTSTGNALAFARGPVHSPSVVAVATRLPVSLERNGGWGEHALTLPEGSWRNAFDGSRFEGGSVRVAELLDGLPVALLVREAEQG</sequence>
<dbReference type="InterPro" id="IPR013797">
    <property type="entry name" value="Maltooligo_trehalose_synth_4"/>
</dbReference>